<dbReference type="InterPro" id="IPR005809">
    <property type="entry name" value="Succ_CoA_ligase-like_bsu"/>
</dbReference>
<dbReference type="InterPro" id="IPR016102">
    <property type="entry name" value="Succinyl-CoA_synth-like"/>
</dbReference>
<keyword evidence="2" id="KW-0816">Tricarboxylic acid cycle</keyword>
<dbReference type="PROSITE" id="PS01217">
    <property type="entry name" value="SUCCINYL_COA_LIG_3"/>
    <property type="match status" value="1"/>
</dbReference>
<evidence type="ECO:0000256" key="2">
    <source>
        <dbReference type="ARBA" id="ARBA00022532"/>
    </source>
</evidence>
<dbReference type="Gene3D" id="3.30.470.20">
    <property type="entry name" value="ATP-grasp fold, B domain"/>
    <property type="match status" value="1"/>
</dbReference>
<dbReference type="GeneID" id="70295755"/>
<dbReference type="InterPro" id="IPR013815">
    <property type="entry name" value="ATP_grasp_subdomain_1"/>
</dbReference>
<dbReference type="Proteomes" id="UP000887229">
    <property type="component" value="Unassembled WGS sequence"/>
</dbReference>
<dbReference type="AlphaFoldDB" id="A0A9P8CQU4"/>
<evidence type="ECO:0000256" key="4">
    <source>
        <dbReference type="ARBA" id="ARBA00022723"/>
    </source>
</evidence>
<keyword evidence="3" id="KW-0436">Ligase</keyword>
<keyword evidence="4" id="KW-0479">Metal-binding</keyword>
<keyword evidence="7" id="KW-0460">Magnesium</keyword>
<feature type="domain" description="ATP-citrate synthase/succinyl-CoA ligase C-terminal" evidence="9">
    <location>
        <begin position="293"/>
        <end position="401"/>
    </location>
</feature>
<dbReference type="RefSeq" id="XP_046119419.1">
    <property type="nucleotide sequence ID" value="XM_046264852.1"/>
</dbReference>
<reference evidence="11" key="1">
    <citation type="journal article" date="2021" name="IMA Fungus">
        <title>Genomic characterization of three marine fungi, including Emericellopsis atlantica sp. nov. with signatures of a generalist lifestyle and marine biomass degradation.</title>
        <authorList>
            <person name="Hagestad O.C."/>
            <person name="Hou L."/>
            <person name="Andersen J.H."/>
            <person name="Hansen E.H."/>
            <person name="Altermark B."/>
            <person name="Li C."/>
            <person name="Kuhnert E."/>
            <person name="Cox R.J."/>
            <person name="Crous P.W."/>
            <person name="Spatafora J.W."/>
            <person name="Lail K."/>
            <person name="Amirebrahimi M."/>
            <person name="Lipzen A."/>
            <person name="Pangilinan J."/>
            <person name="Andreopoulos W."/>
            <person name="Hayes R.D."/>
            <person name="Ng V."/>
            <person name="Grigoriev I.V."/>
            <person name="Jackson S.A."/>
            <person name="Sutton T.D.S."/>
            <person name="Dobson A.D.W."/>
            <person name="Rama T."/>
        </authorList>
    </citation>
    <scope>NUCLEOTIDE SEQUENCE</scope>
    <source>
        <strain evidence="11">TS7</strain>
    </source>
</reference>
<keyword evidence="12" id="KW-1185">Reference proteome</keyword>
<dbReference type="SUPFAM" id="SSF56059">
    <property type="entry name" value="Glutathione synthetase ATP-binding domain-like"/>
    <property type="match status" value="1"/>
</dbReference>
<protein>
    <submittedName>
        <fullName evidence="11">ATP-grasp domain-containing protein</fullName>
    </submittedName>
</protein>
<dbReference type="GO" id="GO:0006104">
    <property type="term" value="P:succinyl-CoA metabolic process"/>
    <property type="evidence" value="ECO:0007669"/>
    <property type="project" value="TreeGrafter"/>
</dbReference>
<evidence type="ECO:0000256" key="6">
    <source>
        <dbReference type="ARBA" id="ARBA00022840"/>
    </source>
</evidence>
<evidence type="ECO:0000313" key="11">
    <source>
        <dbReference type="EMBL" id="KAG9255495.1"/>
    </source>
</evidence>
<dbReference type="GO" id="GO:0005739">
    <property type="term" value="C:mitochondrion"/>
    <property type="evidence" value="ECO:0007669"/>
    <property type="project" value="TreeGrafter"/>
</dbReference>
<organism evidence="11 12">
    <name type="scientific">Emericellopsis atlantica</name>
    <dbReference type="NCBI Taxonomy" id="2614577"/>
    <lineage>
        <taxon>Eukaryota</taxon>
        <taxon>Fungi</taxon>
        <taxon>Dikarya</taxon>
        <taxon>Ascomycota</taxon>
        <taxon>Pezizomycotina</taxon>
        <taxon>Sordariomycetes</taxon>
        <taxon>Hypocreomycetidae</taxon>
        <taxon>Hypocreales</taxon>
        <taxon>Bionectriaceae</taxon>
        <taxon>Emericellopsis</taxon>
    </lineage>
</organism>
<dbReference type="InterPro" id="IPR013650">
    <property type="entry name" value="ATP-grasp_succ-CoA_synth-type"/>
</dbReference>
<dbReference type="NCBIfam" id="NF001913">
    <property type="entry name" value="PRK00696.1"/>
    <property type="match status" value="1"/>
</dbReference>
<dbReference type="PANTHER" id="PTHR11815:SF1">
    <property type="entry name" value="SUCCINATE--COA LIGASE [ADP-FORMING] SUBUNIT BETA, MITOCHONDRIAL"/>
    <property type="match status" value="1"/>
</dbReference>
<proteinExistence type="predicted"/>
<evidence type="ECO:0000259" key="10">
    <source>
        <dbReference type="Pfam" id="PF08442"/>
    </source>
</evidence>
<dbReference type="InterPro" id="IPR017866">
    <property type="entry name" value="Succ-CoA_synthase_bsu_CS"/>
</dbReference>
<dbReference type="Gene3D" id="3.40.50.261">
    <property type="entry name" value="Succinyl-CoA synthetase domains"/>
    <property type="match status" value="1"/>
</dbReference>
<gene>
    <name evidence="11" type="ORF">F5Z01DRAFT_672806</name>
</gene>
<comment type="caution">
    <text evidence="11">The sequence shown here is derived from an EMBL/GenBank/DDBJ whole genome shotgun (WGS) entry which is preliminary data.</text>
</comment>
<sequence>MMCRRTSSALRRRIPQLVLQQQLRWLTLHEYQCHELLRQYNVPVWPSGVAATPTEAESVIDRLGGEAVLKSQVSRAGRADGLFSSGLRGGIQSVGNPEQGRDISSKMIGHKLKTEDTFDEGVIVDKLHISRPVRATEQWYLSLSVDREHYTPCITVSKCGGVSLSSIARDRPETLFQIHFKISDGISADLMSQIAAHLRLSSVEATNMEAILNGMHQIFVQKDATHLEINPLARLPDESLACVSANFTFDDAAAKRQPELFALRDKAQAVPEEIEAEKYGLVYVKMDGNIGNVVNGAGLAMATNDAIGLYGGKSANFLDAGGQATKETMVRAFDIVLRDKRVNTVLVNVYGGITNCAMIAESIIGAAAELGPLRVPLVVRLQGTNSAQGLKMLEEANLGLHVEADFGAAAEKAVQLSGGCS</sequence>
<dbReference type="PANTHER" id="PTHR11815">
    <property type="entry name" value="SUCCINYL-COA SYNTHETASE BETA CHAIN"/>
    <property type="match status" value="1"/>
</dbReference>
<evidence type="ECO:0000256" key="5">
    <source>
        <dbReference type="ARBA" id="ARBA00022741"/>
    </source>
</evidence>
<evidence type="ECO:0000313" key="12">
    <source>
        <dbReference type="Proteomes" id="UP000887229"/>
    </source>
</evidence>
<dbReference type="GO" id="GO:0006099">
    <property type="term" value="P:tricarboxylic acid cycle"/>
    <property type="evidence" value="ECO:0007669"/>
    <property type="project" value="UniProtKB-KW"/>
</dbReference>
<feature type="domain" description="ATP-grasp fold succinyl-CoA synthetase-type" evidence="10">
    <location>
        <begin position="28"/>
        <end position="233"/>
    </location>
</feature>
<dbReference type="Gene3D" id="3.30.1490.20">
    <property type="entry name" value="ATP-grasp fold, A domain"/>
    <property type="match status" value="1"/>
</dbReference>
<evidence type="ECO:0000256" key="1">
    <source>
        <dbReference type="ARBA" id="ARBA00005064"/>
    </source>
</evidence>
<dbReference type="GO" id="GO:0004775">
    <property type="term" value="F:succinate-CoA ligase (ADP-forming) activity"/>
    <property type="evidence" value="ECO:0007669"/>
    <property type="project" value="TreeGrafter"/>
</dbReference>
<evidence type="ECO:0000256" key="3">
    <source>
        <dbReference type="ARBA" id="ARBA00022598"/>
    </source>
</evidence>
<dbReference type="FunFam" id="3.40.50.261:FF:000001">
    <property type="entry name" value="Succinate--CoA ligase [ADP-forming] subunit beta"/>
    <property type="match status" value="1"/>
</dbReference>
<accession>A0A9P8CQU4</accession>
<evidence type="ECO:0000256" key="8">
    <source>
        <dbReference type="ARBA" id="ARBA00022946"/>
    </source>
</evidence>
<dbReference type="OrthoDB" id="1664372at2759"/>
<keyword evidence="8" id="KW-0809">Transit peptide</keyword>
<comment type="pathway">
    <text evidence="1">Carbohydrate metabolism; tricarboxylic acid cycle; succinate from succinyl-CoA (ligase route): step 1/1.</text>
</comment>
<dbReference type="Pfam" id="PF00549">
    <property type="entry name" value="Ligase_CoA"/>
    <property type="match status" value="1"/>
</dbReference>
<evidence type="ECO:0000259" key="9">
    <source>
        <dbReference type="Pfam" id="PF00549"/>
    </source>
</evidence>
<keyword evidence="6" id="KW-0067">ATP-binding</keyword>
<dbReference type="PIRSF" id="PIRSF001554">
    <property type="entry name" value="SucCS_beta"/>
    <property type="match status" value="1"/>
</dbReference>
<evidence type="ECO:0000256" key="7">
    <source>
        <dbReference type="ARBA" id="ARBA00022842"/>
    </source>
</evidence>
<name>A0A9P8CQU4_9HYPO</name>
<dbReference type="EMBL" id="MU251250">
    <property type="protein sequence ID" value="KAG9255495.1"/>
    <property type="molecule type" value="Genomic_DNA"/>
</dbReference>
<dbReference type="GO" id="GO:0005524">
    <property type="term" value="F:ATP binding"/>
    <property type="evidence" value="ECO:0007669"/>
    <property type="project" value="UniProtKB-KW"/>
</dbReference>
<dbReference type="GO" id="GO:0042709">
    <property type="term" value="C:succinate-CoA ligase complex"/>
    <property type="evidence" value="ECO:0007669"/>
    <property type="project" value="TreeGrafter"/>
</dbReference>
<dbReference type="Pfam" id="PF08442">
    <property type="entry name" value="ATP-grasp_2"/>
    <property type="match status" value="1"/>
</dbReference>
<dbReference type="SUPFAM" id="SSF52210">
    <property type="entry name" value="Succinyl-CoA synthetase domains"/>
    <property type="match status" value="1"/>
</dbReference>
<dbReference type="GO" id="GO:0046872">
    <property type="term" value="F:metal ion binding"/>
    <property type="evidence" value="ECO:0007669"/>
    <property type="project" value="UniProtKB-KW"/>
</dbReference>
<keyword evidence="5" id="KW-0547">Nucleotide-binding</keyword>
<dbReference type="InterPro" id="IPR005811">
    <property type="entry name" value="SUCC_ACL_C"/>
</dbReference>